<organism evidence="2 3">
    <name type="scientific">Calocera cornea HHB12733</name>
    <dbReference type="NCBI Taxonomy" id="1353952"/>
    <lineage>
        <taxon>Eukaryota</taxon>
        <taxon>Fungi</taxon>
        <taxon>Dikarya</taxon>
        <taxon>Basidiomycota</taxon>
        <taxon>Agaricomycotina</taxon>
        <taxon>Dacrymycetes</taxon>
        <taxon>Dacrymycetales</taxon>
        <taxon>Dacrymycetaceae</taxon>
        <taxon>Calocera</taxon>
    </lineage>
</organism>
<feature type="compositionally biased region" description="Basic and acidic residues" evidence="1">
    <location>
        <begin position="392"/>
        <end position="404"/>
    </location>
</feature>
<name>A0A165E678_9BASI</name>
<dbReference type="OrthoDB" id="3365894at2759"/>
<feature type="compositionally biased region" description="Polar residues" evidence="1">
    <location>
        <begin position="821"/>
        <end position="836"/>
    </location>
</feature>
<gene>
    <name evidence="2" type="ORF">CALCODRAFT_485779</name>
</gene>
<feature type="region of interest" description="Disordered" evidence="1">
    <location>
        <begin position="91"/>
        <end position="121"/>
    </location>
</feature>
<proteinExistence type="predicted"/>
<feature type="compositionally biased region" description="Low complexity" evidence="1">
    <location>
        <begin position="439"/>
        <end position="455"/>
    </location>
</feature>
<feature type="compositionally biased region" description="Pro residues" evidence="1">
    <location>
        <begin position="528"/>
        <end position="545"/>
    </location>
</feature>
<feature type="compositionally biased region" description="Gly residues" evidence="1">
    <location>
        <begin position="672"/>
        <end position="681"/>
    </location>
</feature>
<accession>A0A165E678</accession>
<evidence type="ECO:0000313" key="3">
    <source>
        <dbReference type="Proteomes" id="UP000076842"/>
    </source>
</evidence>
<feature type="compositionally biased region" description="Basic and acidic residues" evidence="1">
    <location>
        <begin position="1155"/>
        <end position="1167"/>
    </location>
</feature>
<feature type="compositionally biased region" description="Polar residues" evidence="1">
    <location>
        <begin position="1187"/>
        <end position="1213"/>
    </location>
</feature>
<feature type="compositionally biased region" description="Low complexity" evidence="1">
    <location>
        <begin position="350"/>
        <end position="360"/>
    </location>
</feature>
<feature type="compositionally biased region" description="Low complexity" evidence="1">
    <location>
        <begin position="1058"/>
        <end position="1071"/>
    </location>
</feature>
<feature type="compositionally biased region" description="Pro residues" evidence="1">
    <location>
        <begin position="500"/>
        <end position="517"/>
    </location>
</feature>
<feature type="compositionally biased region" description="Low complexity" evidence="1">
    <location>
        <begin position="104"/>
        <end position="117"/>
    </location>
</feature>
<reference evidence="2 3" key="1">
    <citation type="journal article" date="2016" name="Mol. Biol. Evol.">
        <title>Comparative Genomics of Early-Diverging Mushroom-Forming Fungi Provides Insights into the Origins of Lignocellulose Decay Capabilities.</title>
        <authorList>
            <person name="Nagy L.G."/>
            <person name="Riley R."/>
            <person name="Tritt A."/>
            <person name="Adam C."/>
            <person name="Daum C."/>
            <person name="Floudas D."/>
            <person name="Sun H."/>
            <person name="Yadav J.S."/>
            <person name="Pangilinan J."/>
            <person name="Larsson K.H."/>
            <person name="Matsuura K."/>
            <person name="Barry K."/>
            <person name="Labutti K."/>
            <person name="Kuo R."/>
            <person name="Ohm R.A."/>
            <person name="Bhattacharya S.S."/>
            <person name="Shirouzu T."/>
            <person name="Yoshinaga Y."/>
            <person name="Martin F.M."/>
            <person name="Grigoriev I.V."/>
            <person name="Hibbett D.S."/>
        </authorList>
    </citation>
    <scope>NUCLEOTIDE SEQUENCE [LARGE SCALE GENOMIC DNA]</scope>
    <source>
        <strain evidence="2 3">HHB12733</strain>
    </source>
</reference>
<feature type="region of interest" description="Disordered" evidence="1">
    <location>
        <begin position="432"/>
        <end position="548"/>
    </location>
</feature>
<protein>
    <submittedName>
        <fullName evidence="2">Uncharacterized protein</fullName>
    </submittedName>
</protein>
<feature type="region of interest" description="Disordered" evidence="1">
    <location>
        <begin position="644"/>
        <end position="758"/>
    </location>
</feature>
<feature type="compositionally biased region" description="Low complexity" evidence="1">
    <location>
        <begin position="1113"/>
        <end position="1133"/>
    </location>
</feature>
<feature type="region of interest" description="Disordered" evidence="1">
    <location>
        <begin position="1088"/>
        <end position="1218"/>
    </location>
</feature>
<dbReference type="Proteomes" id="UP000076842">
    <property type="component" value="Unassembled WGS sequence"/>
</dbReference>
<dbReference type="EMBL" id="KV424020">
    <property type="protein sequence ID" value="KZT54186.1"/>
    <property type="molecule type" value="Genomic_DNA"/>
</dbReference>
<dbReference type="InParanoid" id="A0A165E678"/>
<sequence length="1278" mass="137971">MIVHPLPPAAPAPTAPYFHHLAHHLSQHIARITAARPHTVLPTLASLDAHHRKLDLHVRFHDTAEHWVARLWFTHEHWVWLTHGGTGLPSAVPHTPPARAASTSPSHLSSSSHSLSPQHLERAAEEHFTHTRLALLACTTGYPLVWGAVLTPPDGLPAALFLSAQGTASPVGPRWGRATREQRGKVLQQLARARAEALRGALKAQQWYALHAPREMAHYNAAAWFARRLQRRMDRVRQGRGEGWEDLVGLERLRDGVQGVLRRFGDGAGEDERGTGLTVSVAEWGVPMLAHPVLSGETVWATEDWDLSCVTLPPSLPLRGAGLQVTDKLPTPLPACMLLTMPALLCPTPAPSPTATASHARPARPLRPPALTRFPFSRAPSFPGPGRGRAQRAKDARPPQGDVRGEALWDRQVYVHALLDELRAMRLLAQGAASPPGEPGDAANAPAVAPASPLAEGERRTQSLQAQEQEQEKERETEAPDQLPAEETWSISGVYHSRGSPPPQPVSPASPRAPAPASPSDARRAPATPHPPSPCPRPTPTPTPQPQLQLQLQESDIRTLLGDTYAAAAFLAAAGVGGKAAWDSWERAMREREEERAAARRFRAGEGRTLAAGFGFAQAEAGGAAGKGLCEVPGERRTRSDWSFCAPARAEEGRLSTPGGASVLEQEEEWGEGGAEGGGAGEGEDALEEEEEDEMEWAERESGWHTPVGGAADLVEKEGVDLQDSVLDEHRSEAGAIPQVDPIPDTPSASALAPAAEGASAASYRTASSLVPSFSPELAELRRIRAALFPDSADTSLDGDADPYPPLPDMRDTAPPELTFSPRTQSGVLSPSTSWPSDALPLPPARAGAVRRKEAQKSAAIPDFLLTLPSDGGRTSFLEMDGGEHAVDSASQRARARLEEWQRDERFGRPESRNDRAPSTTSVVRPLLLPRTYEEYTSDSDAADDVFGPAHPQAFPMRSRTSLPQVEQPRESSRTRTDARATYPAYPAHLHPNAQAEDSDLEVFYSPQPSLRPPTALQGSRTPSPRHSPYPAHLHPAAAQESDLYGGTLNAPDQSDRTSMVSTSSSLSSLGTLVGPTSEAFIIDRWDMPTPTPESYGFAREVRSNTPEPAPSPRRSVSTSRAPSRASTASGRTSRIRRVPVPAYIPELESGAETEGTHTDEQRREEMQDATPDLSMSSPLAEEQHGFDSTSPTTPSSANDEQIFESHTSSPSSGKIGGIRDMRFQLAVDAPSRPSLEKRIVPSAPIHIEERESIKQKSKRVWGGIRVPSVREMVRRAT</sequence>
<feature type="region of interest" description="Disordered" evidence="1">
    <location>
        <begin position="789"/>
        <end position="854"/>
    </location>
</feature>
<feature type="compositionally biased region" description="Basic and acidic residues" evidence="1">
    <location>
        <begin position="968"/>
        <end position="979"/>
    </location>
</feature>
<feature type="region of interest" description="Disordered" evidence="1">
    <location>
        <begin position="875"/>
        <end position="1071"/>
    </location>
</feature>
<keyword evidence="3" id="KW-1185">Reference proteome</keyword>
<feature type="compositionally biased region" description="Basic and acidic residues" evidence="1">
    <location>
        <begin position="896"/>
        <end position="916"/>
    </location>
</feature>
<feature type="region of interest" description="Disordered" evidence="1">
    <location>
        <begin position="350"/>
        <end position="404"/>
    </location>
</feature>
<feature type="compositionally biased region" description="Low complexity" evidence="1">
    <location>
        <begin position="748"/>
        <end position="758"/>
    </location>
</feature>
<feature type="compositionally biased region" description="Acidic residues" evidence="1">
    <location>
        <begin position="682"/>
        <end position="696"/>
    </location>
</feature>
<evidence type="ECO:0000256" key="1">
    <source>
        <dbReference type="SAM" id="MobiDB-lite"/>
    </source>
</evidence>
<dbReference type="AlphaFoldDB" id="A0A165E678"/>
<evidence type="ECO:0000313" key="2">
    <source>
        <dbReference type="EMBL" id="KZT54186.1"/>
    </source>
</evidence>